<protein>
    <submittedName>
        <fullName evidence="1">Uncharacterized protein</fullName>
    </submittedName>
</protein>
<reference evidence="2" key="1">
    <citation type="submission" date="2013-09" db="EMBL/GenBank/DDBJ databases">
        <title>Corchorus olitorius genome sequencing.</title>
        <authorList>
            <person name="Alam M."/>
            <person name="Haque M.S."/>
            <person name="Islam M.S."/>
            <person name="Emdad E.M."/>
            <person name="Islam M.M."/>
            <person name="Ahmed B."/>
            <person name="Halim A."/>
            <person name="Hossen Q.M.M."/>
            <person name="Hossain M.Z."/>
            <person name="Ahmed R."/>
            <person name="Khan M.M."/>
            <person name="Islam R."/>
            <person name="Rashid M.M."/>
            <person name="Khan S.A."/>
            <person name="Rahman M.S."/>
            <person name="Alam M."/>
            <person name="Yahiya A.S."/>
            <person name="Khan M.S."/>
            <person name="Azam M.S."/>
            <person name="Haque T."/>
            <person name="Lashkar M.Z.H."/>
            <person name="Akhand A.I."/>
            <person name="Morshed G."/>
            <person name="Roy S."/>
            <person name="Uddin K.S."/>
            <person name="Rabeya T."/>
            <person name="Hossain A.S."/>
            <person name="Chowdhury A."/>
            <person name="Snigdha A.R."/>
            <person name="Mortoza M.S."/>
            <person name="Matin S.A."/>
            <person name="Hoque S.M.E."/>
            <person name="Islam M.K."/>
            <person name="Roy D.K."/>
            <person name="Haider R."/>
            <person name="Moosa M.M."/>
            <person name="Elias S.M."/>
            <person name="Hasan A.M."/>
            <person name="Jahan S."/>
            <person name="Shafiuddin M."/>
            <person name="Mahmood N."/>
            <person name="Shommy N.S."/>
        </authorList>
    </citation>
    <scope>NUCLEOTIDE SEQUENCE [LARGE SCALE GENOMIC DNA]</scope>
    <source>
        <strain evidence="2">cv. O-4</strain>
    </source>
</reference>
<evidence type="ECO:0000313" key="1">
    <source>
        <dbReference type="EMBL" id="OMO52371.1"/>
    </source>
</evidence>
<organism evidence="1 2">
    <name type="scientific">Corchorus olitorius</name>
    <dbReference type="NCBI Taxonomy" id="93759"/>
    <lineage>
        <taxon>Eukaryota</taxon>
        <taxon>Viridiplantae</taxon>
        <taxon>Streptophyta</taxon>
        <taxon>Embryophyta</taxon>
        <taxon>Tracheophyta</taxon>
        <taxon>Spermatophyta</taxon>
        <taxon>Magnoliopsida</taxon>
        <taxon>eudicotyledons</taxon>
        <taxon>Gunneridae</taxon>
        <taxon>Pentapetalae</taxon>
        <taxon>rosids</taxon>
        <taxon>malvids</taxon>
        <taxon>Malvales</taxon>
        <taxon>Malvaceae</taxon>
        <taxon>Grewioideae</taxon>
        <taxon>Apeibeae</taxon>
        <taxon>Corchorus</taxon>
    </lineage>
</organism>
<gene>
    <name evidence="1" type="ORF">COLO4_37255</name>
</gene>
<dbReference type="AlphaFoldDB" id="A0A1R3G2Q2"/>
<dbReference type="Proteomes" id="UP000187203">
    <property type="component" value="Unassembled WGS sequence"/>
</dbReference>
<comment type="caution">
    <text evidence="1">The sequence shown here is derived from an EMBL/GenBank/DDBJ whole genome shotgun (WGS) entry which is preliminary data.</text>
</comment>
<accession>A0A1R3G2Q2</accession>
<dbReference type="EMBL" id="AWUE01023868">
    <property type="protein sequence ID" value="OMO52371.1"/>
    <property type="molecule type" value="Genomic_DNA"/>
</dbReference>
<sequence length="29" mass="3181">MGPRLRGLFLACFVSSGRHLVSFARFPAS</sequence>
<evidence type="ECO:0000313" key="2">
    <source>
        <dbReference type="Proteomes" id="UP000187203"/>
    </source>
</evidence>
<keyword evidence="2" id="KW-1185">Reference proteome</keyword>
<proteinExistence type="predicted"/>
<name>A0A1R3G2Q2_9ROSI</name>